<dbReference type="Pfam" id="PF13379">
    <property type="entry name" value="NMT1_2"/>
    <property type="match status" value="1"/>
</dbReference>
<evidence type="ECO:0000256" key="1">
    <source>
        <dbReference type="ARBA" id="ARBA00004533"/>
    </source>
</evidence>
<proteinExistence type="inferred from homology"/>
<reference evidence="10 11" key="1">
    <citation type="submission" date="2016-02" db="EMBL/GenBank/DDBJ databases">
        <title>Draft Genome for Tepidibacillus decaturensis nov. sp. Strain Z9, an Anaerobic, Moderately Thermophilic and Heterotrophic Bacterium from Deep Subsurface of the Illinois Basin, USA.</title>
        <authorList>
            <person name="Dong Y."/>
            <person name="Chang J.Y."/>
            <person name="Sanford R."/>
            <person name="Fouke B.W."/>
        </authorList>
    </citation>
    <scope>NUCLEOTIDE SEQUENCE [LARGE SCALE GENOMIC DNA]</scope>
    <source>
        <strain evidence="10 11">Z9</strain>
    </source>
</reference>
<dbReference type="InterPro" id="IPR001638">
    <property type="entry name" value="Solute-binding_3/MltF_N"/>
</dbReference>
<keyword evidence="3" id="KW-0813">Transport</keyword>
<dbReference type="Gene3D" id="3.40.190.10">
    <property type="entry name" value="Periplasmic binding protein-like II"/>
    <property type="match status" value="2"/>
</dbReference>
<dbReference type="Proteomes" id="UP000070352">
    <property type="component" value="Unassembled WGS sequence"/>
</dbReference>
<keyword evidence="6" id="KW-0472">Membrane</keyword>
<keyword evidence="11" id="KW-1185">Reference proteome</keyword>
<dbReference type="InterPro" id="IPR044527">
    <property type="entry name" value="NrtA/CpmA_ABC-bd_dom"/>
</dbReference>
<keyword evidence="5" id="KW-0997">Cell inner membrane</keyword>
<evidence type="ECO:0000256" key="3">
    <source>
        <dbReference type="ARBA" id="ARBA00022448"/>
    </source>
</evidence>
<dbReference type="AlphaFoldDB" id="A0A135L7I8"/>
<organism evidence="10 11">
    <name type="scientific">Tepidibacillus decaturensis</name>
    <dbReference type="NCBI Taxonomy" id="1413211"/>
    <lineage>
        <taxon>Bacteria</taxon>
        <taxon>Bacillati</taxon>
        <taxon>Bacillota</taxon>
        <taxon>Bacilli</taxon>
        <taxon>Bacillales</taxon>
        <taxon>Bacillaceae</taxon>
        <taxon>Tepidibacillus</taxon>
    </lineage>
</organism>
<dbReference type="SUPFAM" id="SSF53850">
    <property type="entry name" value="Periplasmic binding protein-like II"/>
    <property type="match status" value="1"/>
</dbReference>
<gene>
    <name evidence="10" type="ORF">U473_02110</name>
</gene>
<evidence type="ECO:0000256" key="8">
    <source>
        <dbReference type="ARBA" id="ARBA00023288"/>
    </source>
</evidence>
<comment type="similarity">
    <text evidence="2">Belongs to the bacterial solute-binding protein SsuA/TauA family.</text>
</comment>
<feature type="domain" description="Solute-binding protein family 3/N-terminal" evidence="9">
    <location>
        <begin position="25"/>
        <end position="257"/>
    </location>
</feature>
<name>A0A135L7I8_9BACI</name>
<dbReference type="SMART" id="SM00062">
    <property type="entry name" value="PBPb"/>
    <property type="match status" value="1"/>
</dbReference>
<evidence type="ECO:0000256" key="6">
    <source>
        <dbReference type="ARBA" id="ARBA00023136"/>
    </source>
</evidence>
<keyword evidence="8" id="KW-0449">Lipoprotein</keyword>
<dbReference type="CDD" id="cd13553">
    <property type="entry name" value="PBP2_NrtA_CpmA_like"/>
    <property type="match status" value="1"/>
</dbReference>
<dbReference type="PANTHER" id="PTHR30024">
    <property type="entry name" value="ALIPHATIC SULFONATES-BINDING PROTEIN-RELATED"/>
    <property type="match status" value="1"/>
</dbReference>
<evidence type="ECO:0000256" key="7">
    <source>
        <dbReference type="ARBA" id="ARBA00023139"/>
    </source>
</evidence>
<evidence type="ECO:0000256" key="4">
    <source>
        <dbReference type="ARBA" id="ARBA00022475"/>
    </source>
</evidence>
<evidence type="ECO:0000256" key="2">
    <source>
        <dbReference type="ARBA" id="ARBA00010742"/>
    </source>
</evidence>
<accession>A0A135L7I8</accession>
<keyword evidence="4" id="KW-1003">Cell membrane</keyword>
<dbReference type="STRING" id="1413211.U473_02110"/>
<evidence type="ECO:0000256" key="5">
    <source>
        <dbReference type="ARBA" id="ARBA00022519"/>
    </source>
</evidence>
<protein>
    <submittedName>
        <fullName evidence="10">ABC transporter substrate-binding protein</fullName>
    </submittedName>
</protein>
<dbReference type="EMBL" id="LSKU01000001">
    <property type="protein sequence ID" value="KXG44974.1"/>
    <property type="molecule type" value="Genomic_DNA"/>
</dbReference>
<comment type="caution">
    <text evidence="10">The sequence shown here is derived from an EMBL/GenBank/DDBJ whole genome shotgun (WGS) entry which is preliminary data.</text>
</comment>
<keyword evidence="7" id="KW-0564">Palmitate</keyword>
<comment type="subcellular location">
    <subcellularLocation>
        <location evidence="1">Cell inner membrane</location>
    </subcellularLocation>
</comment>
<dbReference type="GO" id="GO:0005886">
    <property type="term" value="C:plasma membrane"/>
    <property type="evidence" value="ECO:0007669"/>
    <property type="project" value="UniProtKB-SubCell"/>
</dbReference>
<sequence>MSLFLTACGANKEQQANTNPQTKEKLRIGYLNVMDDAQVMLAYDAGFYEKNGLEVEVQIFNSGPEMIKAIVGGQLDAGVLGFTNAVTWADKGADLKVISGAQMGYHSLLVRSDRNIKTIPDLKGKQLATQKQGSTADIVLNGVVLKEGNLTRNDVNMVYVSPSVAIQSLTAGKVDAAFLFEPYDRIARKTIPVTPLYDVGEEWPFPCMVAITSGKILQEKQIAINKMLDAQKEAIEMLENQPKEAAKILAKRFIETETIDTTNGRINSVDLIAEAIEAQTFNWEITQENIQQMKDIVQMMVDQQMLSKPLNVEDILDLSWQNKKQS</sequence>
<evidence type="ECO:0000313" key="11">
    <source>
        <dbReference type="Proteomes" id="UP000070352"/>
    </source>
</evidence>
<evidence type="ECO:0000259" key="9">
    <source>
        <dbReference type="SMART" id="SM00062"/>
    </source>
</evidence>
<evidence type="ECO:0000313" key="10">
    <source>
        <dbReference type="EMBL" id="KXG44974.1"/>
    </source>
</evidence>